<dbReference type="Proteomes" id="UP000034732">
    <property type="component" value="Unassembled WGS sequence"/>
</dbReference>
<evidence type="ECO:0000313" key="2">
    <source>
        <dbReference type="Proteomes" id="UP000034732"/>
    </source>
</evidence>
<dbReference type="AlphaFoldDB" id="A0A0G1PGU1"/>
<accession>A0A0G1PGU1</accession>
<organism evidence="1 2">
    <name type="scientific">candidate division WWE3 bacterium GW2011_GWA1_46_21</name>
    <dbReference type="NCBI Taxonomy" id="1619107"/>
    <lineage>
        <taxon>Bacteria</taxon>
        <taxon>Katanobacteria</taxon>
    </lineage>
</organism>
<gene>
    <name evidence="1" type="ORF">UX44_C0002G0024</name>
</gene>
<dbReference type="EMBL" id="LCMF01000002">
    <property type="protein sequence ID" value="KKU31991.1"/>
    <property type="molecule type" value="Genomic_DNA"/>
</dbReference>
<comment type="caution">
    <text evidence="1">The sequence shown here is derived from an EMBL/GenBank/DDBJ whole genome shotgun (WGS) entry which is preliminary data.</text>
</comment>
<evidence type="ECO:0000313" key="1">
    <source>
        <dbReference type="EMBL" id="KKU31991.1"/>
    </source>
</evidence>
<sequence length="186" mass="20530">MPQIQENNQSENRFRLSPNLLRESLGQETPVKSGVIKIAKIAIVAVQAATLLVVLLNAKTDFDIKSLKIKVEDAGHKISANTQTQAEIAEIAGRLDYYKKLQNNRIPIYNFVEFATSNIPKTIIPVVIGFEDKTVSMVVEATNPIDFALLTNAYLESGKISAITIKSAYLQASKNNFVIDFDAGFK</sequence>
<proteinExistence type="predicted"/>
<evidence type="ECO:0008006" key="3">
    <source>
        <dbReference type="Google" id="ProtNLM"/>
    </source>
</evidence>
<name>A0A0G1PGU1_UNCKA</name>
<protein>
    <recommendedName>
        <fullName evidence="3">Fimbrial assembly family protein</fullName>
    </recommendedName>
</protein>
<reference evidence="1 2" key="1">
    <citation type="journal article" date="2015" name="Nature">
        <title>rRNA introns, odd ribosomes, and small enigmatic genomes across a large radiation of phyla.</title>
        <authorList>
            <person name="Brown C.T."/>
            <person name="Hug L.A."/>
            <person name="Thomas B.C."/>
            <person name="Sharon I."/>
            <person name="Castelle C.J."/>
            <person name="Singh A."/>
            <person name="Wilkins M.J."/>
            <person name="Williams K.H."/>
            <person name="Banfield J.F."/>
        </authorList>
    </citation>
    <scope>NUCLEOTIDE SEQUENCE [LARGE SCALE GENOMIC DNA]</scope>
</reference>